<organism evidence="1 2">
    <name type="scientific">Saccharopolyspora phatthalungensis</name>
    <dbReference type="NCBI Taxonomy" id="664693"/>
    <lineage>
        <taxon>Bacteria</taxon>
        <taxon>Bacillati</taxon>
        <taxon>Actinomycetota</taxon>
        <taxon>Actinomycetes</taxon>
        <taxon>Pseudonocardiales</taxon>
        <taxon>Pseudonocardiaceae</taxon>
        <taxon>Saccharopolyspora</taxon>
    </lineage>
</organism>
<evidence type="ECO:0000313" key="1">
    <source>
        <dbReference type="EMBL" id="MBB5159945.1"/>
    </source>
</evidence>
<reference evidence="1 2" key="1">
    <citation type="submission" date="2020-08" db="EMBL/GenBank/DDBJ databases">
        <title>Sequencing the genomes of 1000 actinobacteria strains.</title>
        <authorList>
            <person name="Klenk H.-P."/>
        </authorList>
    </citation>
    <scope>NUCLEOTIDE SEQUENCE [LARGE SCALE GENOMIC DNA]</scope>
    <source>
        <strain evidence="1 2">DSM 45584</strain>
    </source>
</reference>
<gene>
    <name evidence="1" type="ORF">BJ970_007545</name>
</gene>
<comment type="caution">
    <text evidence="1">The sequence shown here is derived from an EMBL/GenBank/DDBJ whole genome shotgun (WGS) entry which is preliminary data.</text>
</comment>
<accession>A0A840QKI9</accession>
<dbReference type="Proteomes" id="UP000584374">
    <property type="component" value="Unassembled WGS sequence"/>
</dbReference>
<dbReference type="AlphaFoldDB" id="A0A840QKI9"/>
<proteinExistence type="predicted"/>
<dbReference type="EMBL" id="JACHIW010000003">
    <property type="protein sequence ID" value="MBB5159945.1"/>
    <property type="molecule type" value="Genomic_DNA"/>
</dbReference>
<protein>
    <submittedName>
        <fullName evidence="1">Uncharacterized protein</fullName>
    </submittedName>
</protein>
<sequence>MKLALLQRPRADPRALLREQRRVLETISAGLSAQQQRSVWNEGEHCG</sequence>
<keyword evidence="2" id="KW-1185">Reference proteome</keyword>
<evidence type="ECO:0000313" key="2">
    <source>
        <dbReference type="Proteomes" id="UP000584374"/>
    </source>
</evidence>
<name>A0A840QKI9_9PSEU</name>